<evidence type="ECO:0000313" key="3">
    <source>
        <dbReference type="Proteomes" id="UP000258309"/>
    </source>
</evidence>
<dbReference type="AlphaFoldDB" id="A0A3E2HQF4"/>
<proteinExistence type="predicted"/>
<accession>A0A3E2HQF4</accession>
<dbReference type="EMBL" id="NCSJ02000007">
    <property type="protein sequence ID" value="RFU35586.1"/>
    <property type="molecule type" value="Genomic_DNA"/>
</dbReference>
<feature type="signal peptide" evidence="1">
    <location>
        <begin position="1"/>
        <end position="19"/>
    </location>
</feature>
<protein>
    <submittedName>
        <fullName evidence="2">Uncharacterized protein</fullName>
    </submittedName>
</protein>
<keyword evidence="1" id="KW-0732">Signal</keyword>
<evidence type="ECO:0000256" key="1">
    <source>
        <dbReference type="SAM" id="SignalP"/>
    </source>
</evidence>
<sequence length="78" mass="8200">MQFSTLAALFAAFLATSSAAPTLDERNTCTFGQYSCAANFNGIVQCGYGANGLELLKIGECPENTHCGLIGTIPYCLN</sequence>
<gene>
    <name evidence="2" type="ORF">B7463_g768</name>
</gene>
<feature type="chain" id="PRO_5017571760" evidence="1">
    <location>
        <begin position="20"/>
        <end position="78"/>
    </location>
</feature>
<comment type="caution">
    <text evidence="2">The sequence shown here is derived from an EMBL/GenBank/DDBJ whole genome shotgun (WGS) entry which is preliminary data.</text>
</comment>
<dbReference type="OrthoDB" id="4611802at2759"/>
<feature type="non-terminal residue" evidence="2">
    <location>
        <position position="1"/>
    </location>
</feature>
<organism evidence="2 3">
    <name type="scientific">Scytalidium lignicola</name>
    <name type="common">Hyphomycete</name>
    <dbReference type="NCBI Taxonomy" id="5539"/>
    <lineage>
        <taxon>Eukaryota</taxon>
        <taxon>Fungi</taxon>
        <taxon>Dikarya</taxon>
        <taxon>Ascomycota</taxon>
        <taxon>Pezizomycotina</taxon>
        <taxon>Leotiomycetes</taxon>
        <taxon>Leotiomycetes incertae sedis</taxon>
        <taxon>Scytalidium</taxon>
    </lineage>
</organism>
<keyword evidence="3" id="KW-1185">Reference proteome</keyword>
<name>A0A3E2HQF4_SCYLI</name>
<reference evidence="2 3" key="1">
    <citation type="submission" date="2018-05" db="EMBL/GenBank/DDBJ databases">
        <title>Draft genome sequence of Scytalidium lignicola DSM 105466, a ubiquitous saprotrophic fungus.</title>
        <authorList>
            <person name="Buettner E."/>
            <person name="Gebauer A.M."/>
            <person name="Hofrichter M."/>
            <person name="Liers C."/>
            <person name="Kellner H."/>
        </authorList>
    </citation>
    <scope>NUCLEOTIDE SEQUENCE [LARGE SCALE GENOMIC DNA]</scope>
    <source>
        <strain evidence="2 3">DSM 105466</strain>
    </source>
</reference>
<dbReference type="Proteomes" id="UP000258309">
    <property type="component" value="Unassembled WGS sequence"/>
</dbReference>
<evidence type="ECO:0000313" key="2">
    <source>
        <dbReference type="EMBL" id="RFU35586.1"/>
    </source>
</evidence>
<feature type="non-terminal residue" evidence="2">
    <location>
        <position position="78"/>
    </location>
</feature>